<name>A0A2N3WPP2_9PSEU</name>
<keyword evidence="1" id="KW-0472">Membrane</keyword>
<evidence type="ECO:0000313" key="2">
    <source>
        <dbReference type="EMBL" id="MBB2505869.1"/>
    </source>
</evidence>
<evidence type="ECO:0000256" key="1">
    <source>
        <dbReference type="SAM" id="Phobius"/>
    </source>
</evidence>
<organism evidence="3 4">
    <name type="scientific">Amycolatopsis echigonensis</name>
    <dbReference type="NCBI Taxonomy" id="2576905"/>
    <lineage>
        <taxon>Bacteria</taxon>
        <taxon>Bacillati</taxon>
        <taxon>Actinomycetota</taxon>
        <taxon>Actinomycetes</taxon>
        <taxon>Pseudonocardiales</taxon>
        <taxon>Pseudonocardiaceae</taxon>
        <taxon>Amycolatopsis</taxon>
    </lineage>
</organism>
<evidence type="ECO:0000313" key="4">
    <source>
        <dbReference type="Proteomes" id="UP000233750"/>
    </source>
</evidence>
<evidence type="ECO:0000313" key="5">
    <source>
        <dbReference type="Proteomes" id="UP000550260"/>
    </source>
</evidence>
<accession>A0A2N3WPP2</accession>
<keyword evidence="1" id="KW-0812">Transmembrane</keyword>
<protein>
    <submittedName>
        <fullName evidence="3">Uncharacterized protein</fullName>
    </submittedName>
</protein>
<accession>A0A8E1W7J0</accession>
<keyword evidence="4" id="KW-1185">Reference proteome</keyword>
<gene>
    <name evidence="3" type="ORF">ATK30_6773</name>
    <name evidence="2" type="ORF">H5411_43005</name>
</gene>
<reference evidence="2 5" key="2">
    <citation type="submission" date="2020-08" db="EMBL/GenBank/DDBJ databases">
        <title>Amycolatopsis echigonensis JCM 21831.</title>
        <authorList>
            <person name="Tedsree N."/>
            <person name="Kuncharoen N."/>
            <person name="Likhitwitayawuid K."/>
            <person name="Tanasupawat S."/>
        </authorList>
    </citation>
    <scope>NUCLEOTIDE SEQUENCE [LARGE SCALE GENOMIC DNA]</scope>
    <source>
        <strain evidence="2 5">JCM 21831</strain>
    </source>
</reference>
<dbReference type="Proteomes" id="UP000233750">
    <property type="component" value="Unassembled WGS sequence"/>
</dbReference>
<dbReference type="EMBL" id="JACJHR010000127">
    <property type="protein sequence ID" value="MBB2505869.1"/>
    <property type="molecule type" value="Genomic_DNA"/>
</dbReference>
<dbReference type="OrthoDB" id="4794509at2"/>
<comment type="caution">
    <text evidence="3">The sequence shown here is derived from an EMBL/GenBank/DDBJ whole genome shotgun (WGS) entry which is preliminary data.</text>
</comment>
<keyword evidence="1" id="KW-1133">Transmembrane helix</keyword>
<feature type="transmembrane region" description="Helical" evidence="1">
    <location>
        <begin position="74"/>
        <end position="94"/>
    </location>
</feature>
<reference evidence="3 4" key="1">
    <citation type="submission" date="2017-12" db="EMBL/GenBank/DDBJ databases">
        <title>Sequencing the genomes of 1000 Actinobacteria strains.</title>
        <authorList>
            <person name="Klenk H.-P."/>
        </authorList>
    </citation>
    <scope>NUCLEOTIDE SEQUENCE [LARGE SCALE GENOMIC DNA]</scope>
    <source>
        <strain evidence="3 4">DSM 45165</strain>
    </source>
</reference>
<dbReference type="AlphaFoldDB" id="A0A2N3WPP2"/>
<dbReference type="Proteomes" id="UP000550260">
    <property type="component" value="Unassembled WGS sequence"/>
</dbReference>
<feature type="transmembrane region" description="Helical" evidence="1">
    <location>
        <begin position="40"/>
        <end position="62"/>
    </location>
</feature>
<sequence length="97" mass="10082">MGEQPSTRAATAALVLSIVSWLAFIGTYPSHSSSFGDALYYQPVTVLGPLVLPLLAIVFGHLGRRAGGRGRSSAALVLGYLALALEVARLMGMATAH</sequence>
<feature type="transmembrane region" description="Helical" evidence="1">
    <location>
        <begin position="9"/>
        <end position="28"/>
    </location>
</feature>
<dbReference type="EMBL" id="PJMY01000003">
    <property type="protein sequence ID" value="PKV95841.1"/>
    <property type="molecule type" value="Genomic_DNA"/>
</dbReference>
<evidence type="ECO:0000313" key="3">
    <source>
        <dbReference type="EMBL" id="PKV95841.1"/>
    </source>
</evidence>
<proteinExistence type="predicted"/>
<dbReference type="RefSeq" id="WP_101438781.1">
    <property type="nucleotide sequence ID" value="NZ_JACJHR010000127.1"/>
</dbReference>